<dbReference type="OrthoDB" id="3556805at2"/>
<evidence type="ECO:0000313" key="2">
    <source>
        <dbReference type="Proteomes" id="UP000198727"/>
    </source>
</evidence>
<protein>
    <submittedName>
        <fullName evidence="1">Uncharacterized protein</fullName>
    </submittedName>
</protein>
<keyword evidence="2" id="KW-1185">Reference proteome</keyword>
<dbReference type="STRING" id="587909.SAMN05421810_103118"/>
<evidence type="ECO:0000313" key="1">
    <source>
        <dbReference type="EMBL" id="SFP69236.1"/>
    </source>
</evidence>
<dbReference type="RefSeq" id="WP_092529805.1">
    <property type="nucleotide sequence ID" value="NZ_FOWW01000003.1"/>
</dbReference>
<dbReference type="AlphaFoldDB" id="A0A1I5SFX1"/>
<accession>A0A1I5SFX1</accession>
<sequence length="81" mass="8945">MSLEQLHQLLATVRGGLDDARAHASRARGLLEESRRAIVEVQAQAQPWLPPQLAQAFDQLDVNTGKLAGADDLLNRYEARL</sequence>
<reference evidence="2" key="1">
    <citation type="submission" date="2016-10" db="EMBL/GenBank/DDBJ databases">
        <authorList>
            <person name="Varghese N."/>
            <person name="Submissions S."/>
        </authorList>
    </citation>
    <scope>NUCLEOTIDE SEQUENCE [LARGE SCALE GENOMIC DNA]</scope>
    <source>
        <strain evidence="2">CGMCC 4.5579</strain>
    </source>
</reference>
<proteinExistence type="predicted"/>
<organism evidence="1 2">
    <name type="scientific">Amycolatopsis arida</name>
    <dbReference type="NCBI Taxonomy" id="587909"/>
    <lineage>
        <taxon>Bacteria</taxon>
        <taxon>Bacillati</taxon>
        <taxon>Actinomycetota</taxon>
        <taxon>Actinomycetes</taxon>
        <taxon>Pseudonocardiales</taxon>
        <taxon>Pseudonocardiaceae</taxon>
        <taxon>Amycolatopsis</taxon>
    </lineage>
</organism>
<name>A0A1I5SFX1_9PSEU</name>
<gene>
    <name evidence="1" type="ORF">SAMN05421810_103118</name>
</gene>
<dbReference type="EMBL" id="FOWW01000003">
    <property type="protein sequence ID" value="SFP69236.1"/>
    <property type="molecule type" value="Genomic_DNA"/>
</dbReference>
<dbReference type="Proteomes" id="UP000198727">
    <property type="component" value="Unassembled WGS sequence"/>
</dbReference>